<dbReference type="NCBIfam" id="TIGR03647">
    <property type="entry name" value="Na_symport_sm"/>
    <property type="match status" value="1"/>
</dbReference>
<dbReference type="EMBL" id="CP097330">
    <property type="protein sequence ID" value="URF04753.1"/>
    <property type="molecule type" value="Genomic_DNA"/>
</dbReference>
<feature type="transmembrane region" description="Helical" evidence="2">
    <location>
        <begin position="21"/>
        <end position="42"/>
    </location>
</feature>
<evidence type="ECO:0000313" key="4">
    <source>
        <dbReference type="EMBL" id="URF04753.1"/>
    </source>
</evidence>
<feature type="region of interest" description="Disordered" evidence="1">
    <location>
        <begin position="86"/>
        <end position="125"/>
    </location>
</feature>
<reference evidence="4" key="1">
    <citation type="journal article" date="2022" name="Microbiol. Resour. Announc.">
        <title>Genome Sequence of Cupriavidus campinensis Strain G5, a Member of a Bacterial Consortium Capable of Polyethylene Degradation.</title>
        <authorList>
            <person name="Schneider B."/>
            <person name="Pfeiffer F."/>
            <person name="Dyall-Smith M."/>
            <person name="Kunte H.J."/>
        </authorList>
    </citation>
    <scope>NUCLEOTIDE SEQUENCE</scope>
    <source>
        <strain evidence="4">G5</strain>
    </source>
</reference>
<proteinExistence type="predicted"/>
<protein>
    <submittedName>
        <fullName evidence="4">DUF4212 domain-containing protein</fullName>
    </submittedName>
</protein>
<organism evidence="4 5">
    <name type="scientific">Cupriavidus campinensis</name>
    <dbReference type="NCBI Taxonomy" id="151783"/>
    <lineage>
        <taxon>Bacteria</taxon>
        <taxon>Pseudomonadati</taxon>
        <taxon>Pseudomonadota</taxon>
        <taxon>Betaproteobacteria</taxon>
        <taxon>Burkholderiales</taxon>
        <taxon>Burkholderiaceae</taxon>
        <taxon>Cupriavidus</taxon>
    </lineage>
</organism>
<evidence type="ECO:0000256" key="1">
    <source>
        <dbReference type="SAM" id="MobiDB-lite"/>
    </source>
</evidence>
<reference evidence="4" key="2">
    <citation type="submission" date="2022-05" db="EMBL/GenBank/DDBJ databases">
        <authorList>
            <person name="Kunte H.-J."/>
        </authorList>
    </citation>
    <scope>NUCLEOTIDE SEQUENCE</scope>
    <source>
        <strain evidence="4">G5</strain>
    </source>
</reference>
<evidence type="ECO:0000313" key="5">
    <source>
        <dbReference type="Proteomes" id="UP001056132"/>
    </source>
</evidence>
<dbReference type="AlphaFoldDB" id="A0AAE9L2D5"/>
<keyword evidence="2" id="KW-0472">Membrane</keyword>
<dbReference type="Proteomes" id="UP001056132">
    <property type="component" value="Chromosome 1"/>
</dbReference>
<feature type="transmembrane region" description="Helical" evidence="2">
    <location>
        <begin position="54"/>
        <end position="76"/>
    </location>
</feature>
<evidence type="ECO:0000256" key="2">
    <source>
        <dbReference type="SAM" id="Phobius"/>
    </source>
</evidence>
<name>A0AAE9L2D5_9BURK</name>
<sequence>MRRTPRDRMTPQERRAWRHNRRWIAALLVVWFVVSFVVSWYARELRFDFFGWPFSFWMGAQGALIVYVGMAALYAWRMNRADHEFEPDGHPAATAGADADADADADAAPRNAPPTPQRSAGADAA</sequence>
<dbReference type="KEGG" id="ccam:M5D45_02575"/>
<dbReference type="RefSeq" id="WP_250025057.1">
    <property type="nucleotide sequence ID" value="NZ_CP097330.1"/>
</dbReference>
<gene>
    <name evidence="4" type="ORF">M5D45_02575</name>
</gene>
<evidence type="ECO:0000259" key="3">
    <source>
        <dbReference type="Pfam" id="PF13937"/>
    </source>
</evidence>
<keyword evidence="2" id="KW-0812">Transmembrane</keyword>
<dbReference type="InterPro" id="IPR019886">
    <property type="entry name" value="Na_symporter_ssu"/>
</dbReference>
<keyword evidence="2" id="KW-1133">Transmembrane helix</keyword>
<dbReference type="Pfam" id="PF13937">
    <property type="entry name" value="DUF4212"/>
    <property type="match status" value="1"/>
</dbReference>
<accession>A0AAE9L2D5</accession>
<feature type="domain" description="Sodium symporter small subunit" evidence="3">
    <location>
        <begin position="14"/>
        <end position="86"/>
    </location>
</feature>